<dbReference type="Proteomes" id="UP001176941">
    <property type="component" value="Chromosome 10"/>
</dbReference>
<evidence type="ECO:0000313" key="2">
    <source>
        <dbReference type="EMBL" id="CAI9153467.1"/>
    </source>
</evidence>
<organism evidence="2 3">
    <name type="scientific">Rangifer tarandus platyrhynchus</name>
    <name type="common">Svalbard reindeer</name>
    <dbReference type="NCBI Taxonomy" id="3082113"/>
    <lineage>
        <taxon>Eukaryota</taxon>
        <taxon>Metazoa</taxon>
        <taxon>Chordata</taxon>
        <taxon>Craniata</taxon>
        <taxon>Vertebrata</taxon>
        <taxon>Euteleostomi</taxon>
        <taxon>Mammalia</taxon>
        <taxon>Eutheria</taxon>
        <taxon>Laurasiatheria</taxon>
        <taxon>Artiodactyla</taxon>
        <taxon>Ruminantia</taxon>
        <taxon>Pecora</taxon>
        <taxon>Cervidae</taxon>
        <taxon>Odocoileinae</taxon>
        <taxon>Rangifer</taxon>
    </lineage>
</organism>
<gene>
    <name evidence="2" type="ORF">MRATA1EN1_LOCUS2429</name>
</gene>
<protein>
    <submittedName>
        <fullName evidence="2">Uncharacterized protein</fullName>
    </submittedName>
</protein>
<sequence length="108" mass="11552">MWIRVNADHLCQGNHQSDASSCVCAWRPTGRPPTMEGDGLARLPPRAGMDTVQTTLDWNDWSRSWIPALPGLLDYPSVRAGVARAHGGWEGGSRPSTLPGGLGALSAF</sequence>
<name>A0ABN8XVR8_RANTA</name>
<proteinExistence type="predicted"/>
<dbReference type="EMBL" id="OX459946">
    <property type="protein sequence ID" value="CAI9153467.1"/>
    <property type="molecule type" value="Genomic_DNA"/>
</dbReference>
<feature type="region of interest" description="Disordered" evidence="1">
    <location>
        <begin position="87"/>
        <end position="108"/>
    </location>
</feature>
<evidence type="ECO:0000256" key="1">
    <source>
        <dbReference type="SAM" id="MobiDB-lite"/>
    </source>
</evidence>
<evidence type="ECO:0000313" key="3">
    <source>
        <dbReference type="Proteomes" id="UP001176941"/>
    </source>
</evidence>
<keyword evidence="3" id="KW-1185">Reference proteome</keyword>
<reference evidence="2" key="1">
    <citation type="submission" date="2023-04" db="EMBL/GenBank/DDBJ databases">
        <authorList>
            <consortium name="ELIXIR-Norway"/>
        </authorList>
    </citation>
    <scope>NUCLEOTIDE SEQUENCE [LARGE SCALE GENOMIC DNA]</scope>
</reference>
<accession>A0ABN8XVR8</accession>